<proteinExistence type="predicted"/>
<dbReference type="InterPro" id="IPR003594">
    <property type="entry name" value="HATPase_dom"/>
</dbReference>
<evidence type="ECO:0000256" key="1">
    <source>
        <dbReference type="ARBA" id="ARBA00022679"/>
    </source>
</evidence>
<keyword evidence="4" id="KW-0067">ATP-binding</keyword>
<protein>
    <recommendedName>
        <fullName evidence="6">Histidine kinase domain-containing protein</fullName>
    </recommendedName>
</protein>
<organism evidence="7">
    <name type="scientific">marine sediment metagenome</name>
    <dbReference type="NCBI Taxonomy" id="412755"/>
    <lineage>
        <taxon>unclassified sequences</taxon>
        <taxon>metagenomes</taxon>
        <taxon>ecological metagenomes</taxon>
    </lineage>
</organism>
<dbReference type="PANTHER" id="PTHR43065">
    <property type="entry name" value="SENSOR HISTIDINE KINASE"/>
    <property type="match status" value="1"/>
</dbReference>
<dbReference type="PRINTS" id="PR00344">
    <property type="entry name" value="BCTRLSENSOR"/>
</dbReference>
<sequence>KEFSHPAGTQMQAVDINRAIENTLTVSRSEWKYVADAVTDLDPNIPPVVCLPGECNQVFLNLIINAAHAVADKLRDGSTSEKGTITVATRRDGDWVEIRVRDTGTGIPEEIRAKVLDPFFTTKEVGRGTGQGLAIAHSVVVDKHGGTLTFDTEVGRGTTFMVRLPIEQESTSAEQC</sequence>
<evidence type="ECO:0000313" key="7">
    <source>
        <dbReference type="EMBL" id="KKK69313.1"/>
    </source>
</evidence>
<keyword evidence="2" id="KW-0547">Nucleotide-binding</keyword>
<evidence type="ECO:0000256" key="4">
    <source>
        <dbReference type="ARBA" id="ARBA00022840"/>
    </source>
</evidence>
<dbReference type="GO" id="GO:0005524">
    <property type="term" value="F:ATP binding"/>
    <property type="evidence" value="ECO:0007669"/>
    <property type="project" value="UniProtKB-KW"/>
</dbReference>
<gene>
    <name evidence="7" type="ORF">LCGC14_2935300</name>
</gene>
<dbReference type="EMBL" id="LAZR01058709">
    <property type="protein sequence ID" value="KKK69313.1"/>
    <property type="molecule type" value="Genomic_DNA"/>
</dbReference>
<dbReference type="InterPro" id="IPR005467">
    <property type="entry name" value="His_kinase_dom"/>
</dbReference>
<accession>A0A0F8XK68</accession>
<dbReference type="SMART" id="SM00387">
    <property type="entry name" value="HATPase_c"/>
    <property type="match status" value="1"/>
</dbReference>
<dbReference type="PANTHER" id="PTHR43065:SF46">
    <property type="entry name" value="C4-DICARBOXYLATE TRANSPORT SENSOR PROTEIN DCTB"/>
    <property type="match status" value="1"/>
</dbReference>
<dbReference type="SUPFAM" id="SSF55874">
    <property type="entry name" value="ATPase domain of HSP90 chaperone/DNA topoisomerase II/histidine kinase"/>
    <property type="match status" value="1"/>
</dbReference>
<dbReference type="InterPro" id="IPR004358">
    <property type="entry name" value="Sig_transdc_His_kin-like_C"/>
</dbReference>
<dbReference type="Gene3D" id="3.30.565.10">
    <property type="entry name" value="Histidine kinase-like ATPase, C-terminal domain"/>
    <property type="match status" value="1"/>
</dbReference>
<keyword evidence="1" id="KW-0808">Transferase</keyword>
<keyword evidence="3" id="KW-0418">Kinase</keyword>
<comment type="caution">
    <text evidence="7">The sequence shown here is derived from an EMBL/GenBank/DDBJ whole genome shotgun (WGS) entry which is preliminary data.</text>
</comment>
<evidence type="ECO:0000256" key="3">
    <source>
        <dbReference type="ARBA" id="ARBA00022777"/>
    </source>
</evidence>
<dbReference type="GO" id="GO:0016301">
    <property type="term" value="F:kinase activity"/>
    <property type="evidence" value="ECO:0007669"/>
    <property type="project" value="UniProtKB-KW"/>
</dbReference>
<evidence type="ECO:0000259" key="6">
    <source>
        <dbReference type="PROSITE" id="PS50109"/>
    </source>
</evidence>
<dbReference type="GO" id="GO:0000160">
    <property type="term" value="P:phosphorelay signal transduction system"/>
    <property type="evidence" value="ECO:0007669"/>
    <property type="project" value="UniProtKB-KW"/>
</dbReference>
<feature type="non-terminal residue" evidence="7">
    <location>
        <position position="1"/>
    </location>
</feature>
<dbReference type="Pfam" id="PF02518">
    <property type="entry name" value="HATPase_c"/>
    <property type="match status" value="1"/>
</dbReference>
<feature type="domain" description="Histidine kinase" evidence="6">
    <location>
        <begin position="57"/>
        <end position="168"/>
    </location>
</feature>
<evidence type="ECO:0000256" key="5">
    <source>
        <dbReference type="ARBA" id="ARBA00023012"/>
    </source>
</evidence>
<evidence type="ECO:0000256" key="2">
    <source>
        <dbReference type="ARBA" id="ARBA00022741"/>
    </source>
</evidence>
<dbReference type="PROSITE" id="PS50109">
    <property type="entry name" value="HIS_KIN"/>
    <property type="match status" value="1"/>
</dbReference>
<reference evidence="7" key="1">
    <citation type="journal article" date="2015" name="Nature">
        <title>Complex archaea that bridge the gap between prokaryotes and eukaryotes.</title>
        <authorList>
            <person name="Spang A."/>
            <person name="Saw J.H."/>
            <person name="Jorgensen S.L."/>
            <person name="Zaremba-Niedzwiedzka K."/>
            <person name="Martijn J."/>
            <person name="Lind A.E."/>
            <person name="van Eijk R."/>
            <person name="Schleper C."/>
            <person name="Guy L."/>
            <person name="Ettema T.J."/>
        </authorList>
    </citation>
    <scope>NUCLEOTIDE SEQUENCE</scope>
</reference>
<dbReference type="AlphaFoldDB" id="A0A0F8XK68"/>
<dbReference type="InterPro" id="IPR036890">
    <property type="entry name" value="HATPase_C_sf"/>
</dbReference>
<keyword evidence="5" id="KW-0902">Two-component regulatory system</keyword>
<name>A0A0F8XK68_9ZZZZ</name>